<dbReference type="EMBL" id="WMIA01000023">
    <property type="protein sequence ID" value="MTF40205.1"/>
    <property type="molecule type" value="Genomic_DNA"/>
</dbReference>
<dbReference type="GO" id="GO:0016787">
    <property type="term" value="F:hydrolase activity"/>
    <property type="evidence" value="ECO:0007669"/>
    <property type="project" value="UniProtKB-KW"/>
</dbReference>
<dbReference type="Proteomes" id="UP000437131">
    <property type="component" value="Unassembled WGS sequence"/>
</dbReference>
<dbReference type="SUPFAM" id="SSF81593">
    <property type="entry name" value="Nucleotidyltransferase substrate binding subunit/domain"/>
    <property type="match status" value="1"/>
</dbReference>
<keyword evidence="3" id="KW-0540">Nuclease</keyword>
<dbReference type="InterPro" id="IPR008201">
    <property type="entry name" value="HepT-like"/>
</dbReference>
<dbReference type="Pfam" id="PF01934">
    <property type="entry name" value="HepT-like"/>
    <property type="match status" value="1"/>
</dbReference>
<organism evidence="7 8">
    <name type="scientific">Cyanobacterium aponinum 0216</name>
    <dbReference type="NCBI Taxonomy" id="2676140"/>
    <lineage>
        <taxon>Bacteria</taxon>
        <taxon>Bacillati</taxon>
        <taxon>Cyanobacteriota</taxon>
        <taxon>Cyanophyceae</taxon>
        <taxon>Oscillatoriophycideae</taxon>
        <taxon>Chroococcales</taxon>
        <taxon>Geminocystaceae</taxon>
        <taxon>Cyanobacterium</taxon>
    </lineage>
</organism>
<evidence type="ECO:0000313" key="8">
    <source>
        <dbReference type="Proteomes" id="UP000437131"/>
    </source>
</evidence>
<dbReference type="GO" id="GO:0000166">
    <property type="term" value="F:nucleotide binding"/>
    <property type="evidence" value="ECO:0007669"/>
    <property type="project" value="UniProtKB-KW"/>
</dbReference>
<accession>A0A844H1H6</accession>
<evidence type="ECO:0000256" key="4">
    <source>
        <dbReference type="ARBA" id="ARBA00022741"/>
    </source>
</evidence>
<dbReference type="GO" id="GO:0110001">
    <property type="term" value="C:toxin-antitoxin complex"/>
    <property type="evidence" value="ECO:0007669"/>
    <property type="project" value="InterPro"/>
</dbReference>
<evidence type="ECO:0000313" key="7">
    <source>
        <dbReference type="EMBL" id="MTF40205.1"/>
    </source>
</evidence>
<dbReference type="PANTHER" id="PTHR34139:SF1">
    <property type="entry name" value="RNASE MJ1380-RELATED"/>
    <property type="match status" value="1"/>
</dbReference>
<evidence type="ECO:0000256" key="6">
    <source>
        <dbReference type="ARBA" id="ARBA00024207"/>
    </source>
</evidence>
<proteinExistence type="inferred from homology"/>
<dbReference type="GO" id="GO:0004540">
    <property type="term" value="F:RNA nuclease activity"/>
    <property type="evidence" value="ECO:0007669"/>
    <property type="project" value="InterPro"/>
</dbReference>
<keyword evidence="1" id="KW-0597">Phosphoprotein</keyword>
<evidence type="ECO:0000256" key="2">
    <source>
        <dbReference type="ARBA" id="ARBA00022649"/>
    </source>
</evidence>
<dbReference type="AlphaFoldDB" id="A0A844H1H6"/>
<comment type="similarity">
    <text evidence="6">Belongs to the HepT RNase toxin family.</text>
</comment>
<evidence type="ECO:0000256" key="3">
    <source>
        <dbReference type="ARBA" id="ARBA00022722"/>
    </source>
</evidence>
<dbReference type="Gene3D" id="1.20.120.580">
    <property type="entry name" value="bsu32300-like"/>
    <property type="match status" value="1"/>
</dbReference>
<comment type="caution">
    <text evidence="7">The sequence shown here is derived from an EMBL/GenBank/DDBJ whole genome shotgun (WGS) entry which is preliminary data.</text>
</comment>
<keyword evidence="4" id="KW-0547">Nucleotide-binding</keyword>
<dbReference type="InterPro" id="IPR037038">
    <property type="entry name" value="HepT-like_sf"/>
</dbReference>
<dbReference type="RefSeq" id="WP_015220596.1">
    <property type="nucleotide sequence ID" value="NZ_WMIA01000023.1"/>
</dbReference>
<keyword evidence="5" id="KW-0378">Hydrolase</keyword>
<dbReference type="PANTHER" id="PTHR34139">
    <property type="entry name" value="UPF0331 PROTEIN MJ0127"/>
    <property type="match status" value="1"/>
</dbReference>
<evidence type="ECO:0000256" key="5">
    <source>
        <dbReference type="ARBA" id="ARBA00022801"/>
    </source>
</evidence>
<gene>
    <name evidence="7" type="ORF">GGC33_14885</name>
</gene>
<dbReference type="InterPro" id="IPR051813">
    <property type="entry name" value="HepT_RNase_toxin"/>
</dbReference>
<protein>
    <submittedName>
        <fullName evidence="7">DUF86 domain-containing protein</fullName>
    </submittedName>
</protein>
<evidence type="ECO:0000256" key="1">
    <source>
        <dbReference type="ARBA" id="ARBA00022553"/>
    </source>
</evidence>
<sequence>MNYDLSYLLDIAHLCQTILRLTNNMTREEFFNDERTYLAVLYEITVIGEVVKRLSPGFRENHPQIQWRQIAGMRDRLVHDYDEVKLDLVWQVVINYIPELLTYITPLLPSQSD</sequence>
<reference evidence="7 8" key="1">
    <citation type="submission" date="2019-11" db="EMBL/GenBank/DDBJ databases">
        <title>Isolation of a new High Light Tolerant Cyanobacteria.</title>
        <authorList>
            <person name="Dobson Z."/>
            <person name="Vaughn N."/>
            <person name="Vaughn M."/>
            <person name="Fromme P."/>
            <person name="Mazor Y."/>
        </authorList>
    </citation>
    <scope>NUCLEOTIDE SEQUENCE [LARGE SCALE GENOMIC DNA]</scope>
    <source>
        <strain evidence="7 8">0216</strain>
    </source>
</reference>
<keyword evidence="2" id="KW-1277">Toxin-antitoxin system</keyword>
<name>A0A844H1H6_9CHRO</name>